<reference evidence="2 3" key="1">
    <citation type="journal article" date="2018" name="Biotechnol. Biofuels">
        <title>Integrative visual omics of the white-rot fungus Polyporus brumalis exposes the biotechnological potential of its oxidative enzymes for delignifying raw plant biomass.</title>
        <authorList>
            <person name="Miyauchi S."/>
            <person name="Rancon A."/>
            <person name="Drula E."/>
            <person name="Hage H."/>
            <person name="Chaduli D."/>
            <person name="Favel A."/>
            <person name="Grisel S."/>
            <person name="Henrissat B."/>
            <person name="Herpoel-Gimbert I."/>
            <person name="Ruiz-Duenas F.J."/>
            <person name="Chevret D."/>
            <person name="Hainaut M."/>
            <person name="Lin J."/>
            <person name="Wang M."/>
            <person name="Pangilinan J."/>
            <person name="Lipzen A."/>
            <person name="Lesage-Meessen L."/>
            <person name="Navarro D."/>
            <person name="Riley R."/>
            <person name="Grigoriev I.V."/>
            <person name="Zhou S."/>
            <person name="Raouche S."/>
            <person name="Rosso M.N."/>
        </authorList>
    </citation>
    <scope>NUCLEOTIDE SEQUENCE [LARGE SCALE GENOMIC DNA]</scope>
    <source>
        <strain evidence="2 3">BRFM 1820</strain>
    </source>
</reference>
<evidence type="ECO:0000313" key="3">
    <source>
        <dbReference type="Proteomes" id="UP000256964"/>
    </source>
</evidence>
<dbReference type="STRING" id="139420.A0A371DCM2"/>
<protein>
    <submittedName>
        <fullName evidence="2">Uncharacterized protein</fullName>
    </submittedName>
</protein>
<gene>
    <name evidence="2" type="ORF">OH76DRAFT_468747</name>
</gene>
<proteinExistence type="predicted"/>
<evidence type="ECO:0000313" key="2">
    <source>
        <dbReference type="EMBL" id="RDX50294.1"/>
    </source>
</evidence>
<dbReference type="Proteomes" id="UP000256964">
    <property type="component" value="Unassembled WGS sequence"/>
</dbReference>
<feature type="region of interest" description="Disordered" evidence="1">
    <location>
        <begin position="18"/>
        <end position="57"/>
    </location>
</feature>
<keyword evidence="3" id="KW-1185">Reference proteome</keyword>
<evidence type="ECO:0000256" key="1">
    <source>
        <dbReference type="SAM" id="MobiDB-lite"/>
    </source>
</evidence>
<sequence length="226" mass="24837">MDAAQHYSVSGLVYHPHPPHPISNAVPPHPPYPQDMSWRPAQHSPSHPHPSVHPNAAHDMQHVMPQDHVPMYAHPPQSYLPRHVHDSLASHASTSAIDPGPDSHVMSFESHQIDSSIGPDRGLPRRRIRMSERVQSHGELPEYATISNPYNVCALFCSDVLFVLPLRTTTLRCPLYLGLPPPGECCRPRRPVEASAATNMSLALRSLFQVDVVGGRNVSVGCVLSA</sequence>
<accession>A0A371DCM2</accession>
<name>A0A371DCM2_9APHY</name>
<dbReference type="AlphaFoldDB" id="A0A371DCM2"/>
<dbReference type="EMBL" id="KZ857400">
    <property type="protein sequence ID" value="RDX50294.1"/>
    <property type="molecule type" value="Genomic_DNA"/>
</dbReference>
<dbReference type="OrthoDB" id="9909311at2759"/>
<organism evidence="2 3">
    <name type="scientific">Lentinus brumalis</name>
    <dbReference type="NCBI Taxonomy" id="2498619"/>
    <lineage>
        <taxon>Eukaryota</taxon>
        <taxon>Fungi</taxon>
        <taxon>Dikarya</taxon>
        <taxon>Basidiomycota</taxon>
        <taxon>Agaricomycotina</taxon>
        <taxon>Agaricomycetes</taxon>
        <taxon>Polyporales</taxon>
        <taxon>Polyporaceae</taxon>
        <taxon>Lentinus</taxon>
    </lineage>
</organism>
<feature type="region of interest" description="Disordered" evidence="1">
    <location>
        <begin position="90"/>
        <end position="124"/>
    </location>
</feature>